<sequence>MSYEEFLRQLGKAGLTVREFAKLVRMNRISISNNAKSGEVPSHLAVIASLMGEMAEKGVDYREALSRIDIEPRKPRGVAATGKFGGDRQEDMFPARSGASASKPSQE</sequence>
<dbReference type="AlphaFoldDB" id="A0A4Q0SRM5"/>
<evidence type="ECO:0000313" key="3">
    <source>
        <dbReference type="Proteomes" id="UP000290565"/>
    </source>
</evidence>
<evidence type="ECO:0000313" key="2">
    <source>
        <dbReference type="EMBL" id="RXH42735.1"/>
    </source>
</evidence>
<dbReference type="EMBL" id="LBJM01000001">
    <property type="protein sequence ID" value="RXH42735.1"/>
    <property type="molecule type" value="Genomic_DNA"/>
</dbReference>
<keyword evidence="2" id="KW-0238">DNA-binding</keyword>
<protein>
    <submittedName>
        <fullName evidence="2">DNA-binding protein</fullName>
    </submittedName>
</protein>
<comment type="caution">
    <text evidence="2">The sequence shown here is derived from an EMBL/GenBank/DDBJ whole genome shotgun (WGS) entry which is preliminary data.</text>
</comment>
<reference evidence="2 3" key="1">
    <citation type="submission" date="2015-04" db="EMBL/GenBank/DDBJ databases">
        <title>Comparative genomics of rhizobia nodulating Arachis hypogaea in China.</title>
        <authorList>
            <person name="Li Y."/>
        </authorList>
    </citation>
    <scope>NUCLEOTIDE SEQUENCE [LARGE SCALE GENOMIC DNA]</scope>
    <source>
        <strain evidence="2 3">CCBAU 51787</strain>
    </source>
</reference>
<dbReference type="Proteomes" id="UP000290565">
    <property type="component" value="Unassembled WGS sequence"/>
</dbReference>
<evidence type="ECO:0000256" key="1">
    <source>
        <dbReference type="SAM" id="MobiDB-lite"/>
    </source>
</evidence>
<name>A0A4Q0SRM5_9BRAD</name>
<gene>
    <name evidence="2" type="ORF">XH94_00095</name>
</gene>
<feature type="region of interest" description="Disordered" evidence="1">
    <location>
        <begin position="76"/>
        <end position="107"/>
    </location>
</feature>
<dbReference type="GO" id="GO:0003677">
    <property type="term" value="F:DNA binding"/>
    <property type="evidence" value="ECO:0007669"/>
    <property type="project" value="UniProtKB-KW"/>
</dbReference>
<dbReference type="RefSeq" id="WP_128943113.1">
    <property type="nucleotide sequence ID" value="NZ_LBJM01000001.1"/>
</dbReference>
<accession>A0A4Q0SRM5</accession>
<proteinExistence type="predicted"/>
<organism evidence="2 3">
    <name type="scientific">Bradyrhizobium zhanjiangense</name>
    <dbReference type="NCBI Taxonomy" id="1325107"/>
    <lineage>
        <taxon>Bacteria</taxon>
        <taxon>Pseudomonadati</taxon>
        <taxon>Pseudomonadota</taxon>
        <taxon>Alphaproteobacteria</taxon>
        <taxon>Hyphomicrobiales</taxon>
        <taxon>Nitrobacteraceae</taxon>
        <taxon>Bradyrhizobium</taxon>
    </lineage>
</organism>